<evidence type="ECO:0000313" key="2">
    <source>
        <dbReference type="EMBL" id="CAG7687438.1"/>
    </source>
</evidence>
<feature type="transmembrane region" description="Helical" evidence="1">
    <location>
        <begin position="20"/>
        <end position="41"/>
    </location>
</feature>
<sequence length="104" mass="11722">MFTPMETVSIPRYVLSYPWVMSASILSVLPASILWVCPLQFPLFSPERRGYFSWILFFSAAPSRRELLGGVEALGERFLHLSSACKSLITHGLDFHRPSSSMVV</sequence>
<proteinExistence type="predicted"/>
<keyword evidence="1" id="KW-0812">Transmembrane</keyword>
<dbReference type="EMBL" id="CAJVCH010019719">
    <property type="protein sequence ID" value="CAG7687438.1"/>
    <property type="molecule type" value="Genomic_DNA"/>
</dbReference>
<comment type="caution">
    <text evidence="2">The sequence shown here is derived from an EMBL/GenBank/DDBJ whole genome shotgun (WGS) entry which is preliminary data.</text>
</comment>
<protein>
    <submittedName>
        <fullName evidence="2">Uncharacterized protein</fullName>
    </submittedName>
</protein>
<dbReference type="AlphaFoldDB" id="A0A8J2JRN1"/>
<dbReference type="Proteomes" id="UP000708208">
    <property type="component" value="Unassembled WGS sequence"/>
</dbReference>
<keyword evidence="3" id="KW-1185">Reference proteome</keyword>
<organism evidence="2 3">
    <name type="scientific">Allacma fusca</name>
    <dbReference type="NCBI Taxonomy" id="39272"/>
    <lineage>
        <taxon>Eukaryota</taxon>
        <taxon>Metazoa</taxon>
        <taxon>Ecdysozoa</taxon>
        <taxon>Arthropoda</taxon>
        <taxon>Hexapoda</taxon>
        <taxon>Collembola</taxon>
        <taxon>Symphypleona</taxon>
        <taxon>Sminthuridae</taxon>
        <taxon>Allacma</taxon>
    </lineage>
</organism>
<gene>
    <name evidence="2" type="ORF">AFUS01_LOCUS3290</name>
</gene>
<name>A0A8J2JRN1_9HEXA</name>
<accession>A0A8J2JRN1</accession>
<evidence type="ECO:0000256" key="1">
    <source>
        <dbReference type="SAM" id="Phobius"/>
    </source>
</evidence>
<reference evidence="2" key="1">
    <citation type="submission" date="2021-06" db="EMBL/GenBank/DDBJ databases">
        <authorList>
            <person name="Hodson N. C."/>
            <person name="Mongue J. A."/>
            <person name="Jaron S. K."/>
        </authorList>
    </citation>
    <scope>NUCLEOTIDE SEQUENCE</scope>
</reference>
<keyword evidence="1" id="KW-0472">Membrane</keyword>
<keyword evidence="1" id="KW-1133">Transmembrane helix</keyword>
<evidence type="ECO:0000313" key="3">
    <source>
        <dbReference type="Proteomes" id="UP000708208"/>
    </source>
</evidence>